<proteinExistence type="predicted"/>
<feature type="compositionally biased region" description="Acidic residues" evidence="1">
    <location>
        <begin position="137"/>
        <end position="147"/>
    </location>
</feature>
<sequence length="328" mass="36965">MFIPWKIYGGAAGSPSQHDVRFAGLPAVPAPLRIHPSLSFLTKSPGIEVLRFSDCCNGLLLFEHIRHHKSSTSATPSDDLLGYVVCNPATKHWETVPTYGPPQSAYVRQRYNYLVFDPAVSLHFHIVQFDGSSVVVVDDDDPEEEDGGGAHHEQQHDDDGDDNEDDSFGTSVHVYSSETRRWRHIQIDWDRNESHWDDGHDLEGWRHQGLVPNKGSGCAILNGMLHFVISDRFGHIAAVDVQGATQRLIPLPSTNVWVSSSSGYVAQSQGRLHYINQDMFDARLFVWVLEDYDAGEWVLKHTVSFMDLFGKKSHARYKNDYNMVAMHP</sequence>
<dbReference type="Proteomes" id="UP001341281">
    <property type="component" value="Chromosome 03"/>
</dbReference>
<feature type="compositionally biased region" description="Basic and acidic residues" evidence="1">
    <location>
        <begin position="148"/>
        <end position="157"/>
    </location>
</feature>
<dbReference type="EMBL" id="CP144747">
    <property type="protein sequence ID" value="WVZ62412.1"/>
    <property type="molecule type" value="Genomic_DNA"/>
</dbReference>
<evidence type="ECO:0000256" key="1">
    <source>
        <dbReference type="SAM" id="MobiDB-lite"/>
    </source>
</evidence>
<dbReference type="AlphaFoldDB" id="A0AAQ3WI30"/>
<evidence type="ECO:0000313" key="3">
    <source>
        <dbReference type="Proteomes" id="UP001341281"/>
    </source>
</evidence>
<dbReference type="InterPro" id="IPR055290">
    <property type="entry name" value="At3g26010-like"/>
</dbReference>
<feature type="compositionally biased region" description="Acidic residues" evidence="1">
    <location>
        <begin position="158"/>
        <end position="167"/>
    </location>
</feature>
<gene>
    <name evidence="2" type="ORF">U9M48_012168</name>
</gene>
<name>A0AAQ3WI30_PASNO</name>
<evidence type="ECO:0008006" key="4">
    <source>
        <dbReference type="Google" id="ProtNLM"/>
    </source>
</evidence>
<organism evidence="2 3">
    <name type="scientific">Paspalum notatum var. saurae</name>
    <dbReference type="NCBI Taxonomy" id="547442"/>
    <lineage>
        <taxon>Eukaryota</taxon>
        <taxon>Viridiplantae</taxon>
        <taxon>Streptophyta</taxon>
        <taxon>Embryophyta</taxon>
        <taxon>Tracheophyta</taxon>
        <taxon>Spermatophyta</taxon>
        <taxon>Magnoliopsida</taxon>
        <taxon>Liliopsida</taxon>
        <taxon>Poales</taxon>
        <taxon>Poaceae</taxon>
        <taxon>PACMAD clade</taxon>
        <taxon>Panicoideae</taxon>
        <taxon>Andropogonodae</taxon>
        <taxon>Paspaleae</taxon>
        <taxon>Paspalinae</taxon>
        <taxon>Paspalum</taxon>
    </lineage>
</organism>
<reference evidence="2 3" key="1">
    <citation type="submission" date="2024-02" db="EMBL/GenBank/DDBJ databases">
        <title>High-quality chromosome-scale genome assembly of Pensacola bahiagrass (Paspalum notatum Flugge var. saurae).</title>
        <authorList>
            <person name="Vega J.M."/>
            <person name="Podio M."/>
            <person name="Orjuela J."/>
            <person name="Siena L.A."/>
            <person name="Pessino S.C."/>
            <person name="Combes M.C."/>
            <person name="Mariac C."/>
            <person name="Albertini E."/>
            <person name="Pupilli F."/>
            <person name="Ortiz J.P.A."/>
            <person name="Leblanc O."/>
        </authorList>
    </citation>
    <scope>NUCLEOTIDE SEQUENCE [LARGE SCALE GENOMIC DNA]</scope>
    <source>
        <strain evidence="2">R1</strain>
        <tissue evidence="2">Leaf</tissue>
    </source>
</reference>
<dbReference type="PANTHER" id="PTHR35546:SF24">
    <property type="entry name" value="F-BOX DOMAIN-CONTAINING PROTEIN"/>
    <property type="match status" value="1"/>
</dbReference>
<evidence type="ECO:0000313" key="2">
    <source>
        <dbReference type="EMBL" id="WVZ62412.1"/>
    </source>
</evidence>
<keyword evidence="3" id="KW-1185">Reference proteome</keyword>
<dbReference type="PANTHER" id="PTHR35546">
    <property type="entry name" value="F-BOX PROTEIN INTERACTION DOMAIN PROTEIN-RELATED"/>
    <property type="match status" value="1"/>
</dbReference>
<feature type="region of interest" description="Disordered" evidence="1">
    <location>
        <begin position="137"/>
        <end position="170"/>
    </location>
</feature>
<accession>A0AAQ3WI30</accession>
<protein>
    <recommendedName>
        <fullName evidence="4">F-box associated domain-containing protein</fullName>
    </recommendedName>
</protein>